<feature type="domain" description="Integrase catalytic" evidence="2">
    <location>
        <begin position="47"/>
        <end position="140"/>
    </location>
</feature>
<dbReference type="InterPro" id="IPR036397">
    <property type="entry name" value="RNaseH_sf"/>
</dbReference>
<dbReference type="InterPro" id="IPR012337">
    <property type="entry name" value="RNaseH-like_sf"/>
</dbReference>
<proteinExistence type="predicted"/>
<protein>
    <recommendedName>
        <fullName evidence="2">Integrase catalytic domain-containing protein</fullName>
    </recommendedName>
</protein>
<dbReference type="InterPro" id="IPR013103">
    <property type="entry name" value="RVT_2"/>
</dbReference>
<dbReference type="Pfam" id="PF25597">
    <property type="entry name" value="SH3_retrovirus"/>
    <property type="match status" value="1"/>
</dbReference>
<dbReference type="SUPFAM" id="SSF56672">
    <property type="entry name" value="DNA/RNA polymerases"/>
    <property type="match status" value="1"/>
</dbReference>
<evidence type="ECO:0000256" key="1">
    <source>
        <dbReference type="SAM" id="MobiDB-lite"/>
    </source>
</evidence>
<dbReference type="Gene3D" id="3.30.420.10">
    <property type="entry name" value="Ribonuclease H-like superfamily/Ribonuclease H"/>
    <property type="match status" value="1"/>
</dbReference>
<dbReference type="PANTHER" id="PTHR11439:SF483">
    <property type="entry name" value="PEPTIDE SYNTHASE GLIP-LIKE, PUTATIVE (AFU_ORTHOLOGUE AFUA_3G12920)-RELATED"/>
    <property type="match status" value="1"/>
</dbReference>
<organism evidence="3 4">
    <name type="scientific">Paspalum notatum var. saurae</name>
    <dbReference type="NCBI Taxonomy" id="547442"/>
    <lineage>
        <taxon>Eukaryota</taxon>
        <taxon>Viridiplantae</taxon>
        <taxon>Streptophyta</taxon>
        <taxon>Embryophyta</taxon>
        <taxon>Tracheophyta</taxon>
        <taxon>Spermatophyta</taxon>
        <taxon>Magnoliopsida</taxon>
        <taxon>Liliopsida</taxon>
        <taxon>Poales</taxon>
        <taxon>Poaceae</taxon>
        <taxon>PACMAD clade</taxon>
        <taxon>Panicoideae</taxon>
        <taxon>Andropogonodae</taxon>
        <taxon>Paspaleae</taxon>
        <taxon>Paspalinae</taxon>
        <taxon>Paspalum</taxon>
    </lineage>
</organism>
<dbReference type="InterPro" id="IPR001584">
    <property type="entry name" value="Integrase_cat-core"/>
</dbReference>
<keyword evidence="4" id="KW-1185">Reference proteome</keyword>
<gene>
    <name evidence="3" type="ORF">U9M48_019126</name>
</gene>
<dbReference type="CDD" id="cd09272">
    <property type="entry name" value="RNase_HI_RT_Ty1"/>
    <property type="match status" value="1"/>
</dbReference>
<dbReference type="InterPro" id="IPR043502">
    <property type="entry name" value="DNA/RNA_pol_sf"/>
</dbReference>
<feature type="region of interest" description="Disordered" evidence="1">
    <location>
        <begin position="237"/>
        <end position="264"/>
    </location>
</feature>
<dbReference type="Proteomes" id="UP001341281">
    <property type="component" value="Chromosome 04"/>
</dbReference>
<dbReference type="PROSITE" id="PS50994">
    <property type="entry name" value="INTEGRASE"/>
    <property type="match status" value="1"/>
</dbReference>
<evidence type="ECO:0000313" key="4">
    <source>
        <dbReference type="Proteomes" id="UP001341281"/>
    </source>
</evidence>
<dbReference type="PANTHER" id="PTHR11439">
    <property type="entry name" value="GAG-POL-RELATED RETROTRANSPOSON"/>
    <property type="match status" value="1"/>
</dbReference>
<sequence length="842" mass="96382">MDLFGPTTYTSIGGNNYGFVIIDDFSRYTWVYFLEDKTEVAHVFNKSDNGREFDNTNIEEYCDEVGIKHDFSATYTPQQNGVVERKNRTLITLARSMLDEYGTSEKFWAEAINTACYAFNRLYPHRLLDKTPYELLNGRKPNISYFWVFGCKCYIYKKRQHLGKFQRRCDIGFLLGYSSKSKAYRVFNNATGMVEETYDVEFDKSNGSQGAHVDVVDIDEEPLVEAMKNMPIGDIKLKEDEDEVQTIDQPSSSMAPQDGSEQDKILPNEDIHVPQEQIDEQAQDVGTPVQAPQRRSQFISGHPKELIIGSPTRGVTTRSRNTAAFVQAYSFVSSIELTTIDQALSDPDWVNAMHEELNNFTRNEVWTLEARPKGARVIGTKWVFRNKQDDEGNIVRNKARLVAKGYSQVEGIDFRETFAPVARLEAIRFLLAYASHHDMKLYQMDVKSAFLNGYINELVYVEQPPGFEDPNHPNHVYRLSKALYGLKQAPRAWYERLRDFLIETGFTIGRVDTTLFIKKTDNDLFVCQVYVDDIIFGSTNEKYCTEFGKMMAKEFEISMIGELTFFLGFQIKQLREGTFIYQEKYTRDLLKRFKMDDCKPIETPMATNIKLDPDESGIKVTKLSTGSLLYLCASRPDITFSVCLCARFQADPKESHLTSVKRILRYLKHTPSIGLWYPKGVSFELLGYLDSDFAGCRIERKSTSGGCYLLGRSLVSWSSKKQNCVSLSTAEAEYIAAGSSCAQLLYMKQTLKDYGMEFTRIPLLCDNESTVKLTNNPVQHSRTKHIDIRHHFIRDHVAKGDILLRNVGTKEQLADIFTKPLDESNFCRLRGELNVLDARTIM</sequence>
<dbReference type="GO" id="GO:0015074">
    <property type="term" value="P:DNA integration"/>
    <property type="evidence" value="ECO:0007669"/>
    <property type="project" value="InterPro"/>
</dbReference>
<evidence type="ECO:0000313" key="3">
    <source>
        <dbReference type="EMBL" id="WVZ70457.1"/>
    </source>
</evidence>
<dbReference type="InterPro" id="IPR057670">
    <property type="entry name" value="SH3_retrovirus"/>
</dbReference>
<dbReference type="GO" id="GO:0003676">
    <property type="term" value="F:nucleic acid binding"/>
    <property type="evidence" value="ECO:0007669"/>
    <property type="project" value="InterPro"/>
</dbReference>
<dbReference type="AlphaFoldDB" id="A0AAQ3TF14"/>
<dbReference type="SUPFAM" id="SSF53098">
    <property type="entry name" value="Ribonuclease H-like"/>
    <property type="match status" value="1"/>
</dbReference>
<evidence type="ECO:0000259" key="2">
    <source>
        <dbReference type="PROSITE" id="PS50994"/>
    </source>
</evidence>
<name>A0AAQ3TF14_PASNO</name>
<dbReference type="Pfam" id="PF07727">
    <property type="entry name" value="RVT_2"/>
    <property type="match status" value="1"/>
</dbReference>
<dbReference type="EMBL" id="CP144748">
    <property type="protein sequence ID" value="WVZ70457.1"/>
    <property type="molecule type" value="Genomic_DNA"/>
</dbReference>
<reference evidence="3 4" key="1">
    <citation type="submission" date="2024-02" db="EMBL/GenBank/DDBJ databases">
        <title>High-quality chromosome-scale genome assembly of Pensacola bahiagrass (Paspalum notatum Flugge var. saurae).</title>
        <authorList>
            <person name="Vega J.M."/>
            <person name="Podio M."/>
            <person name="Orjuela J."/>
            <person name="Siena L.A."/>
            <person name="Pessino S.C."/>
            <person name="Combes M.C."/>
            <person name="Mariac C."/>
            <person name="Albertini E."/>
            <person name="Pupilli F."/>
            <person name="Ortiz J.P.A."/>
            <person name="Leblanc O."/>
        </authorList>
    </citation>
    <scope>NUCLEOTIDE SEQUENCE [LARGE SCALE GENOMIC DNA]</scope>
    <source>
        <strain evidence="3">R1</strain>
        <tissue evidence="3">Leaf</tissue>
    </source>
</reference>
<accession>A0AAQ3TF14</accession>
<feature type="compositionally biased region" description="Polar residues" evidence="1">
    <location>
        <begin position="246"/>
        <end position="255"/>
    </location>
</feature>